<dbReference type="InterPro" id="IPR000183">
    <property type="entry name" value="Orn/DAP/Arg_de-COase"/>
</dbReference>
<evidence type="ECO:0000256" key="6">
    <source>
        <dbReference type="ARBA" id="ARBA00034138"/>
    </source>
</evidence>
<dbReference type="PANTHER" id="PTHR11482:SF6">
    <property type="entry name" value="ORNITHINE DECARBOXYLASE 1-RELATED"/>
    <property type="match status" value="1"/>
</dbReference>
<dbReference type="PRINTS" id="PR01179">
    <property type="entry name" value="ODADCRBXLASE"/>
</dbReference>
<comment type="cofactor">
    <cofactor evidence="1">
        <name>pyridoxal 5'-phosphate</name>
        <dbReference type="ChEBI" id="CHEBI:597326"/>
    </cofactor>
</comment>
<proteinExistence type="inferred from homology"/>
<dbReference type="PROSITE" id="PS00878">
    <property type="entry name" value="ODR_DC_2_1"/>
    <property type="match status" value="1"/>
</dbReference>
<dbReference type="PRINTS" id="PR01182">
    <property type="entry name" value="ORNDCRBXLASE"/>
</dbReference>
<dbReference type="Proteomes" id="UP000574390">
    <property type="component" value="Unassembled WGS sequence"/>
</dbReference>
<evidence type="ECO:0000256" key="2">
    <source>
        <dbReference type="ARBA" id="ARBA00008872"/>
    </source>
</evidence>
<evidence type="ECO:0000256" key="1">
    <source>
        <dbReference type="ARBA" id="ARBA00001933"/>
    </source>
</evidence>
<sequence>DKECDNVIHKIHVPKSHDPVQYVAGEALRDLGDPDVPVMLLDLDQLENQMKQWKDLLPRVIPYYAVKCNPDPMLVKTLYRLGSRFDCATVNEMRLVESILSAEMGAADAQDINKMMSSHVVYANPTKLPSHLVGARDLGVELLVADSASEIAKIAHYHPKAKLLLRLACVDNSAQCPMSAKFGASLGVTVTVLLEEAMNRGLNVVGVSFHVGSGCSDIHSLTKALVDAREVFDAAASRYGLKLSVLDIGGGFQGVDKEGSPVTFKSMSTVVNSLLDTLFPNPDEVQVLCLQSLRIDH</sequence>
<feature type="domain" description="Orn/DAP/Arg decarboxylase 2 N-terminal" evidence="9">
    <location>
        <begin position="43"/>
        <end position="288"/>
    </location>
</feature>
<dbReference type="GO" id="GO:0005737">
    <property type="term" value="C:cytoplasm"/>
    <property type="evidence" value="ECO:0007669"/>
    <property type="project" value="TreeGrafter"/>
</dbReference>
<keyword evidence="3" id="KW-0663">Pyridoxal phosphate</keyword>
<dbReference type="SUPFAM" id="SSF51419">
    <property type="entry name" value="PLP-binding barrel"/>
    <property type="match status" value="1"/>
</dbReference>
<evidence type="ECO:0000259" key="9">
    <source>
        <dbReference type="Pfam" id="PF02784"/>
    </source>
</evidence>
<evidence type="ECO:0000256" key="4">
    <source>
        <dbReference type="ARBA" id="ARBA00023239"/>
    </source>
</evidence>
<gene>
    <name evidence="10" type="primary">ODC1_1</name>
    <name evidence="10" type="ORF">FOZ62_001584</name>
</gene>
<dbReference type="InterPro" id="IPR022653">
    <property type="entry name" value="De-COase2_pyr-phos_BS"/>
</dbReference>
<evidence type="ECO:0000313" key="11">
    <source>
        <dbReference type="Proteomes" id="UP000574390"/>
    </source>
</evidence>
<name>A0A7J6T3Z8_PEROL</name>
<comment type="pathway">
    <text evidence="5">Amine and polyamine biosynthesis; putrescine biosynthesis via L-ornithine pathway; putrescine from L-ornithine: step 1/1.</text>
</comment>
<reference evidence="10 11" key="1">
    <citation type="submission" date="2020-04" db="EMBL/GenBank/DDBJ databases">
        <title>Perkinsus olseni comparative genomics.</title>
        <authorList>
            <person name="Bogema D.R."/>
        </authorList>
    </citation>
    <scope>NUCLEOTIDE SEQUENCE [LARGE SCALE GENOMIC DNA]</scope>
    <source>
        <strain evidence="10">ATCC PRA-205</strain>
    </source>
</reference>
<dbReference type="Gene3D" id="3.20.20.10">
    <property type="entry name" value="Alanine racemase"/>
    <property type="match status" value="1"/>
</dbReference>
<evidence type="ECO:0000256" key="3">
    <source>
        <dbReference type="ARBA" id="ARBA00022898"/>
    </source>
</evidence>
<dbReference type="GO" id="GO:0033387">
    <property type="term" value="P:putrescine biosynthetic process from arginine, via ornithine"/>
    <property type="evidence" value="ECO:0007669"/>
    <property type="project" value="TreeGrafter"/>
</dbReference>
<comment type="similarity">
    <text evidence="2">Belongs to the Orn/Lys/Arg decarboxylase class-II family.</text>
</comment>
<comment type="catalytic activity">
    <reaction evidence="8">
        <text>L-ornithine + H(+) = putrescine + CO2</text>
        <dbReference type="Rhea" id="RHEA:22964"/>
        <dbReference type="ChEBI" id="CHEBI:15378"/>
        <dbReference type="ChEBI" id="CHEBI:16526"/>
        <dbReference type="ChEBI" id="CHEBI:46911"/>
        <dbReference type="ChEBI" id="CHEBI:326268"/>
        <dbReference type="EC" id="4.1.1.17"/>
    </reaction>
</comment>
<evidence type="ECO:0000256" key="5">
    <source>
        <dbReference type="ARBA" id="ARBA00034115"/>
    </source>
</evidence>
<dbReference type="GO" id="GO:0004586">
    <property type="term" value="F:ornithine decarboxylase activity"/>
    <property type="evidence" value="ECO:0007669"/>
    <property type="project" value="UniProtKB-EC"/>
</dbReference>
<dbReference type="PROSITE" id="PS00879">
    <property type="entry name" value="ODR_DC_2_2"/>
    <property type="match status" value="1"/>
</dbReference>
<comment type="subunit">
    <text evidence="7">Homodimer. Only the dimer is catalytically active, as the active sites are constructed of residues from both monomers.</text>
</comment>
<dbReference type="EC" id="4.1.1.17" evidence="6"/>
<dbReference type="InterPro" id="IPR022657">
    <property type="entry name" value="De-COase2_CS"/>
</dbReference>
<dbReference type="AlphaFoldDB" id="A0A7J6T3Z8"/>
<dbReference type="PANTHER" id="PTHR11482">
    <property type="entry name" value="ARGININE/DIAMINOPIMELATE/ORNITHINE DECARBOXYLASE"/>
    <property type="match status" value="1"/>
</dbReference>
<evidence type="ECO:0000256" key="7">
    <source>
        <dbReference type="ARBA" id="ARBA00046672"/>
    </source>
</evidence>
<dbReference type="EMBL" id="JABANM010010383">
    <property type="protein sequence ID" value="KAF4739452.1"/>
    <property type="molecule type" value="Genomic_DNA"/>
</dbReference>
<protein>
    <recommendedName>
        <fullName evidence="6">ornithine decarboxylase</fullName>
        <ecNumber evidence="6">4.1.1.17</ecNumber>
    </recommendedName>
</protein>
<dbReference type="Pfam" id="PF02784">
    <property type="entry name" value="Orn_Arg_deC_N"/>
    <property type="match status" value="1"/>
</dbReference>
<dbReference type="InterPro" id="IPR002433">
    <property type="entry name" value="Orn_de-COase"/>
</dbReference>
<dbReference type="FunFam" id="3.20.20.10:FF:000005">
    <property type="entry name" value="Ornithine decarboxylase"/>
    <property type="match status" value="1"/>
</dbReference>
<dbReference type="InterPro" id="IPR029066">
    <property type="entry name" value="PLP-binding_barrel"/>
</dbReference>
<comment type="caution">
    <text evidence="10">The sequence shown here is derived from an EMBL/GenBank/DDBJ whole genome shotgun (WGS) entry which is preliminary data.</text>
</comment>
<dbReference type="InterPro" id="IPR022644">
    <property type="entry name" value="De-COase2_N"/>
</dbReference>
<organism evidence="10 11">
    <name type="scientific">Perkinsus olseni</name>
    <name type="common">Perkinsus atlanticus</name>
    <dbReference type="NCBI Taxonomy" id="32597"/>
    <lineage>
        <taxon>Eukaryota</taxon>
        <taxon>Sar</taxon>
        <taxon>Alveolata</taxon>
        <taxon>Perkinsozoa</taxon>
        <taxon>Perkinsea</taxon>
        <taxon>Perkinsida</taxon>
        <taxon>Perkinsidae</taxon>
        <taxon>Perkinsus</taxon>
    </lineage>
</organism>
<evidence type="ECO:0000256" key="8">
    <source>
        <dbReference type="ARBA" id="ARBA00049127"/>
    </source>
</evidence>
<accession>A0A7J6T3Z8</accession>
<keyword evidence="4" id="KW-0456">Lyase</keyword>
<feature type="non-terminal residue" evidence="10">
    <location>
        <position position="1"/>
    </location>
</feature>
<evidence type="ECO:0000313" key="10">
    <source>
        <dbReference type="EMBL" id="KAF4739452.1"/>
    </source>
</evidence>